<evidence type="ECO:0000313" key="3">
    <source>
        <dbReference type="EMBL" id="NYD90015.1"/>
    </source>
</evidence>
<feature type="compositionally biased region" description="Basic and acidic residues" evidence="1">
    <location>
        <begin position="420"/>
        <end position="430"/>
    </location>
</feature>
<dbReference type="RefSeq" id="WP_373562971.1">
    <property type="nucleotide sequence ID" value="NZ_JACCBY010000002.1"/>
</dbReference>
<accession>A0A7Y9FMH4</accession>
<evidence type="ECO:0000313" key="4">
    <source>
        <dbReference type="Proteomes" id="UP000517753"/>
    </source>
</evidence>
<dbReference type="GO" id="GO:0016787">
    <property type="term" value="F:hydrolase activity"/>
    <property type="evidence" value="ECO:0007669"/>
    <property type="project" value="InterPro"/>
</dbReference>
<protein>
    <submittedName>
        <fullName evidence="3">Sarcosine oxidase delta subunit</fullName>
    </submittedName>
</protein>
<sequence length="459" mass="49008">MTITPVARSPLWLRAVLAATAFVAVAVPALVVTHPPAIPQPHKRVVLQRRVVPAAELPPVEPVAFIDLTPEDARAFNASVPFSDLPNPAARPFRFAGSAEDRARATDCLAAGVLYEAGDDSEGERAVAQVVLNRLRHPAFPKTVCGVIFEGQERSTGCQFSFACDHALTRWTPTADAWRRAREVATMALGGAVYRPVGYATHYHTDWVVPYWQASLDKVVAVHSHLFFRWTGWWGTPAAFNRQVSSGEPVIAQLAPLSDAHKLGGALAEADAALLEASAALGLVAPDGVAGETAPFTASAADGDSFFVTLPWGVQPELYPTIAAKACGERKACRFSAWSDAAKTPTSAPLTADQVAAMAFSYIRDRDAGLERTLWNCSKYPRPDRRQCMKQQVLLTAMPVATVTPVPTATPVAELGGVRRKGDTVARGEVPDAPAAKRPASAFPSASSAARHLPLASER</sequence>
<evidence type="ECO:0000259" key="2">
    <source>
        <dbReference type="Pfam" id="PF07486"/>
    </source>
</evidence>
<gene>
    <name evidence="3" type="ORF">HD841_001795</name>
</gene>
<dbReference type="InterPro" id="IPR011105">
    <property type="entry name" value="Cell_wall_hydrolase_SleB"/>
</dbReference>
<evidence type="ECO:0000256" key="1">
    <source>
        <dbReference type="SAM" id="MobiDB-lite"/>
    </source>
</evidence>
<proteinExistence type="predicted"/>
<organism evidence="3 4">
    <name type="scientific">Sphingomonas melonis</name>
    <dbReference type="NCBI Taxonomy" id="152682"/>
    <lineage>
        <taxon>Bacteria</taxon>
        <taxon>Pseudomonadati</taxon>
        <taxon>Pseudomonadota</taxon>
        <taxon>Alphaproteobacteria</taxon>
        <taxon>Sphingomonadales</taxon>
        <taxon>Sphingomonadaceae</taxon>
        <taxon>Sphingomonas</taxon>
    </lineage>
</organism>
<dbReference type="Proteomes" id="UP000517753">
    <property type="component" value="Unassembled WGS sequence"/>
</dbReference>
<dbReference type="Gene3D" id="1.10.10.2520">
    <property type="entry name" value="Cell wall hydrolase SleB, domain 1"/>
    <property type="match status" value="1"/>
</dbReference>
<reference evidence="3 4" key="2">
    <citation type="submission" date="2020-08" db="EMBL/GenBank/DDBJ databases">
        <title>The Agave Microbiome: Exploring the role of microbial communities in plant adaptations to desert environments.</title>
        <authorList>
            <person name="Partida-Martinez L.P."/>
        </authorList>
    </citation>
    <scope>NUCLEOTIDE SEQUENCE [LARGE SCALE GENOMIC DNA]</scope>
    <source>
        <strain evidence="3 4">AS2.3</strain>
    </source>
</reference>
<comment type="caution">
    <text evidence="3">The sequence shown here is derived from an EMBL/GenBank/DDBJ whole genome shotgun (WGS) entry which is preliminary data.</text>
</comment>
<keyword evidence="4" id="KW-1185">Reference proteome</keyword>
<dbReference type="EMBL" id="JACCBY010000002">
    <property type="protein sequence ID" value="NYD90015.1"/>
    <property type="molecule type" value="Genomic_DNA"/>
</dbReference>
<feature type="domain" description="Cell wall hydrolase SleB" evidence="2">
    <location>
        <begin position="118"/>
        <end position="228"/>
    </location>
</feature>
<dbReference type="InterPro" id="IPR042047">
    <property type="entry name" value="SleB_dom1"/>
</dbReference>
<feature type="compositionally biased region" description="Low complexity" evidence="1">
    <location>
        <begin position="431"/>
        <end position="450"/>
    </location>
</feature>
<reference evidence="3 4" key="1">
    <citation type="submission" date="2020-07" db="EMBL/GenBank/DDBJ databases">
        <authorList>
            <person name="Partida-Martinez L."/>
            <person name="Huntemann M."/>
            <person name="Clum A."/>
            <person name="Wang J."/>
            <person name="Palaniappan K."/>
            <person name="Ritter S."/>
            <person name="Chen I.-M."/>
            <person name="Stamatis D."/>
            <person name="Reddy T."/>
            <person name="O'Malley R."/>
            <person name="Daum C."/>
            <person name="Shapiro N."/>
            <person name="Ivanova N."/>
            <person name="Kyrpides N."/>
            <person name="Woyke T."/>
        </authorList>
    </citation>
    <scope>NUCLEOTIDE SEQUENCE [LARGE SCALE GENOMIC DNA]</scope>
    <source>
        <strain evidence="3 4">AS2.3</strain>
    </source>
</reference>
<dbReference type="Pfam" id="PF07486">
    <property type="entry name" value="Hydrolase_2"/>
    <property type="match status" value="1"/>
</dbReference>
<name>A0A7Y9FMH4_9SPHN</name>
<feature type="region of interest" description="Disordered" evidence="1">
    <location>
        <begin position="419"/>
        <end position="459"/>
    </location>
</feature>
<dbReference type="AlphaFoldDB" id="A0A7Y9FMH4"/>